<dbReference type="OrthoDB" id="5959877at2759"/>
<proteinExistence type="predicted"/>
<dbReference type="AlphaFoldDB" id="A0A0K2USZ1"/>
<organism evidence="2">
    <name type="scientific">Lepeophtheirus salmonis</name>
    <name type="common">Salmon louse</name>
    <name type="synonym">Caligus salmonis</name>
    <dbReference type="NCBI Taxonomy" id="72036"/>
    <lineage>
        <taxon>Eukaryota</taxon>
        <taxon>Metazoa</taxon>
        <taxon>Ecdysozoa</taxon>
        <taxon>Arthropoda</taxon>
        <taxon>Crustacea</taxon>
        <taxon>Multicrustacea</taxon>
        <taxon>Hexanauplia</taxon>
        <taxon>Copepoda</taxon>
        <taxon>Siphonostomatoida</taxon>
        <taxon>Caligidae</taxon>
        <taxon>Lepeophtheirus</taxon>
    </lineage>
</organism>
<name>A0A0K2USZ1_LEPSM</name>
<evidence type="ECO:0000313" key="2">
    <source>
        <dbReference type="EMBL" id="CDW41007.1"/>
    </source>
</evidence>
<accession>A0A0K2USZ1</accession>
<sequence>MLLIVQQLCCSVFTLSFLLHLPSAVESFLREEKNPGGITNSAALFEKYFDWKLKTWPTWASMKGYHDYDSEWEDLSLSGFEKRRSDIKDFYEEVQNILSDSESTDDNHFLNVLKWELGIALEGYQWKHFVFSNSNFLSGIFREIPLVFSARGCLRWTHENNTIANLKKLKKVPRLLIQVHDLLSYGMHMGLSYSAEAFDRIDFDNINQNQLKEMFGRSPNRALKKEAFEVIDEQVIPALQYLGNFIQESYQVRSHPGISSLPNGKERYEAILKYHTNIEDVTAHQVHEMGLKEVASIRADFLSDIKRVLRIQSLGNMTVEDIFRKAREHPSMKYKTEDQLLDTHKKMVYEKIYPKLKNIFHQSVLDELALVNVISDSKTGLSYYKTSSFDGSRNGSFIIGTQVLGNQLKFTAMPLSLHEAVPGHHLQFSYSQGQKFPKFLQNSLTPDFAAIPGQLGSPTSFIEGWGLYSEFLGLEMGLFEENPLQLIGYYSFSLLRASRLVVDTGLHGLGWSRHKAIRYLDQNTGFTHSANSFSIDRYIVWPGQATSYKIGEMKIRDLRVSLSETLSDRFDIKDFHSAVLDCYGPLHLLERCIRSKME</sequence>
<feature type="signal peptide" evidence="1">
    <location>
        <begin position="1"/>
        <end position="27"/>
    </location>
</feature>
<dbReference type="EMBL" id="HACA01023646">
    <property type="protein sequence ID" value="CDW41007.1"/>
    <property type="molecule type" value="Transcribed_RNA"/>
</dbReference>
<keyword evidence="1" id="KW-0732">Signal</keyword>
<protein>
    <recommendedName>
        <fullName evidence="3">DUF885 domain-containing protein</fullName>
    </recommendedName>
</protein>
<dbReference type="InterPro" id="IPR010281">
    <property type="entry name" value="DUF885"/>
</dbReference>
<dbReference type="PANTHER" id="PTHR33361:SF2">
    <property type="entry name" value="DUF885 DOMAIN-CONTAINING PROTEIN"/>
    <property type="match status" value="1"/>
</dbReference>
<feature type="chain" id="PRO_5005489082" description="DUF885 domain-containing protein" evidence="1">
    <location>
        <begin position="28"/>
        <end position="598"/>
    </location>
</feature>
<evidence type="ECO:0008006" key="3">
    <source>
        <dbReference type="Google" id="ProtNLM"/>
    </source>
</evidence>
<reference evidence="2" key="1">
    <citation type="submission" date="2014-05" db="EMBL/GenBank/DDBJ databases">
        <authorList>
            <person name="Chronopoulou M."/>
        </authorList>
    </citation>
    <scope>NUCLEOTIDE SEQUENCE</scope>
    <source>
        <tissue evidence="2">Whole organism</tissue>
    </source>
</reference>
<evidence type="ECO:0000256" key="1">
    <source>
        <dbReference type="SAM" id="SignalP"/>
    </source>
</evidence>
<dbReference type="PANTHER" id="PTHR33361">
    <property type="entry name" value="GLR0591 PROTEIN"/>
    <property type="match status" value="1"/>
</dbReference>
<dbReference type="Pfam" id="PF05960">
    <property type="entry name" value="DUF885"/>
    <property type="match status" value="1"/>
</dbReference>